<sequence>MDSPGICLGDILLKLTSNGVITKERRSEEQWVTTQHLHAIIRMMLADGIENGTYNSDVLILKALFLLLQVNREGHEQLLAASIHTAFRRGHFASLHQLQSLRIKRPTAPAQ</sequence>
<reference evidence="1" key="1">
    <citation type="journal article" date="2023" name="Access Microbiol">
        <title>De-novo genome assembly for Akanthomyces muscarius, a biocontrol agent of insect agricultural pests.</title>
        <authorList>
            <person name="Erdos Z."/>
            <person name="Studholme D.J."/>
            <person name="Raymond B."/>
            <person name="Sharma M."/>
        </authorList>
    </citation>
    <scope>NUCLEOTIDE SEQUENCE</scope>
    <source>
        <strain evidence="1">Ve6</strain>
    </source>
</reference>
<proteinExistence type="predicted"/>
<dbReference type="Proteomes" id="UP001144673">
    <property type="component" value="Chromosome 4"/>
</dbReference>
<dbReference type="GeneID" id="80898245"/>
<organism evidence="1 2">
    <name type="scientific">Akanthomyces muscarius</name>
    <name type="common">Entomopathogenic fungus</name>
    <name type="synonym">Lecanicillium muscarium</name>
    <dbReference type="NCBI Taxonomy" id="2231603"/>
    <lineage>
        <taxon>Eukaryota</taxon>
        <taxon>Fungi</taxon>
        <taxon>Dikarya</taxon>
        <taxon>Ascomycota</taxon>
        <taxon>Pezizomycotina</taxon>
        <taxon>Sordariomycetes</taxon>
        <taxon>Hypocreomycetidae</taxon>
        <taxon>Hypocreales</taxon>
        <taxon>Cordycipitaceae</taxon>
        <taxon>Akanthomyces</taxon>
    </lineage>
</organism>
<keyword evidence="2" id="KW-1185">Reference proteome</keyword>
<gene>
    <name evidence="1" type="ORF">LMH87_011086</name>
</gene>
<evidence type="ECO:0000313" key="2">
    <source>
        <dbReference type="Proteomes" id="UP001144673"/>
    </source>
</evidence>
<evidence type="ECO:0000313" key="1">
    <source>
        <dbReference type="EMBL" id="KAJ4150333.1"/>
    </source>
</evidence>
<dbReference type="RefSeq" id="XP_056052047.1">
    <property type="nucleotide sequence ID" value="XM_056200169.1"/>
</dbReference>
<dbReference type="KEGG" id="amus:LMH87_011086"/>
<protein>
    <submittedName>
        <fullName evidence="1">Uncharacterized protein</fullName>
    </submittedName>
</protein>
<dbReference type="AlphaFoldDB" id="A0A9W8UI47"/>
<accession>A0A9W8UI47</accession>
<name>A0A9W8UI47_AKAMU</name>
<comment type="caution">
    <text evidence="1">The sequence shown here is derived from an EMBL/GenBank/DDBJ whole genome shotgun (WGS) entry which is preliminary data.</text>
</comment>
<dbReference type="EMBL" id="JAJHUN010000009">
    <property type="protein sequence ID" value="KAJ4150333.1"/>
    <property type="molecule type" value="Genomic_DNA"/>
</dbReference>